<proteinExistence type="predicted"/>
<evidence type="ECO:0000313" key="3">
    <source>
        <dbReference type="Proteomes" id="UP000034961"/>
    </source>
</evidence>
<feature type="domain" description="Elongation factor EFG" evidence="1">
    <location>
        <begin position="26"/>
        <end position="102"/>
    </location>
</feature>
<dbReference type="FunFam" id="3.30.70.240:FF:000002">
    <property type="entry name" value="GTP-binding protein TypA"/>
    <property type="match status" value="1"/>
</dbReference>
<dbReference type="SUPFAM" id="SSF54980">
    <property type="entry name" value="EF-G C-terminal domain-like"/>
    <property type="match status" value="1"/>
</dbReference>
<dbReference type="AlphaFoldDB" id="A0A0G0XC02"/>
<evidence type="ECO:0000259" key="1">
    <source>
        <dbReference type="Pfam" id="PF00679"/>
    </source>
</evidence>
<dbReference type="InterPro" id="IPR035651">
    <property type="entry name" value="BipA_V"/>
</dbReference>
<evidence type="ECO:0000313" key="2">
    <source>
        <dbReference type="EMBL" id="KKR94255.1"/>
    </source>
</evidence>
<dbReference type="CDD" id="cd03710">
    <property type="entry name" value="BipA_TypA_C"/>
    <property type="match status" value="1"/>
</dbReference>
<dbReference type="Gene3D" id="2.40.50.250">
    <property type="entry name" value="bipa protein"/>
    <property type="match status" value="1"/>
</dbReference>
<dbReference type="Proteomes" id="UP000034961">
    <property type="component" value="Unassembled WGS sequence"/>
</dbReference>
<comment type="caution">
    <text evidence="2">The sequence shown here is derived from an EMBL/GenBank/DDBJ whole genome shotgun (WGS) entry which is preliminary data.</text>
</comment>
<name>A0A0G0XC02_9BACT</name>
<organism evidence="2 3">
    <name type="scientific">Candidatus Roizmanbacteria bacterium GW2011_GWA1_41_13</name>
    <dbReference type="NCBI Taxonomy" id="1618474"/>
    <lineage>
        <taxon>Bacteria</taxon>
        <taxon>Candidatus Roizmaniibacteriota</taxon>
    </lineage>
</organism>
<accession>A0A0G0XC02</accession>
<dbReference type="InterPro" id="IPR000640">
    <property type="entry name" value="EFG_V-like"/>
</dbReference>
<dbReference type="EMBL" id="LCAN01000009">
    <property type="protein sequence ID" value="KKR94255.1"/>
    <property type="molecule type" value="Genomic_DNA"/>
</dbReference>
<dbReference type="InterPro" id="IPR042116">
    <property type="entry name" value="TypA/BipA_C"/>
</dbReference>
<dbReference type="Gene3D" id="3.30.70.240">
    <property type="match status" value="1"/>
</dbReference>
<dbReference type="InterPro" id="IPR035647">
    <property type="entry name" value="EFG_III/V"/>
</dbReference>
<sequence>MRREGYEFSVARPQVIFKKIDGVENEPWEEATIEIPEQYSGSVITALGLRKGEMVDMKNTKHGLQLTYHITTRNLIGLRSELLKKTSGMLVFNSLFIGYQPKGADASVTRNGVVVSTEAGQALSYSLEKVQNRAMT</sequence>
<protein>
    <submittedName>
        <fullName evidence="2">GTP-binding protein TypA</fullName>
    </submittedName>
</protein>
<reference evidence="2 3" key="1">
    <citation type="journal article" date="2015" name="Nature">
        <title>rRNA introns, odd ribosomes, and small enigmatic genomes across a large radiation of phyla.</title>
        <authorList>
            <person name="Brown C.T."/>
            <person name="Hug L.A."/>
            <person name="Thomas B.C."/>
            <person name="Sharon I."/>
            <person name="Castelle C.J."/>
            <person name="Singh A."/>
            <person name="Wilkins M.J."/>
            <person name="Williams K.H."/>
            <person name="Banfield J.F."/>
        </authorList>
    </citation>
    <scope>NUCLEOTIDE SEQUENCE [LARGE SCALE GENOMIC DNA]</scope>
</reference>
<dbReference type="Pfam" id="PF00679">
    <property type="entry name" value="EFG_C"/>
    <property type="match status" value="1"/>
</dbReference>
<dbReference type="Gene3D" id="3.30.70.870">
    <property type="entry name" value="Elongation Factor G (Translational Gtpase), domain 3"/>
    <property type="match status" value="1"/>
</dbReference>
<feature type="non-terminal residue" evidence="2">
    <location>
        <position position="136"/>
    </location>
</feature>
<gene>
    <name evidence="2" type="ORF">UU41_C0009G0001</name>
</gene>